<dbReference type="Gene3D" id="3.90.1720.10">
    <property type="entry name" value="endopeptidase domain like (from Nostoc punctiforme)"/>
    <property type="match status" value="1"/>
</dbReference>
<gene>
    <name evidence="2" type="ORF">AmaxDRAFT_5658</name>
</gene>
<sequence length="572" mass="61837">MWTQIPKEISGLLGTNPNAIARSDGDILESFNAHGLPVTGAVEPVLLPTLVPVEGDRLVMDLDISVDQEINPAETDSHTAPSVDSLTGMALANTYEQLQQFANSPEFLSQMSIAFGDDFDVEAAQDLADSLTNGTFEMPPTTVVSVADINGSNGAFAAATNNIYLASEFVAENADNPEAIVSVLLEEIGHYIDSQINISDTPGDEGAIFSGLVQGREFDAGELEALMAVDDTATVMINGEATLIEQSSSRTPLLTQQNANYFRNRPQFYTTGNIFAQSMFGSSLVGGRGHTEGNCTWYAHGRVKELGGSVAALNSMRGNANQWHTQLSNGARIVSDPQPGDIAQWTRNGQNHVAVVERVYQQNGVRRVTLSESHYRNNFDGGGAGTLHRIVDYTANNPDRYIRVPGVLASTPSPLPTQPSTSAFRGTVDGALNIRSGPGTNNSIVGSLSPGHSRTFDAVARGTMHWDAREQRNDNRWFRIQNTNQWVSASFITGNPLFTGAADTTLNIRSGPGTNFSVVGSLSNGSRRTFDATTVGTTHWDTRERKNENRWFRLQNTNQWVSAAFITGDPTY</sequence>
<comment type="caution">
    <text evidence="2">The sequence shown here is derived from an EMBL/GenBank/DDBJ whole genome shotgun (WGS) entry which is preliminary data.</text>
</comment>
<protein>
    <submittedName>
        <fullName evidence="2">CHAP domain containing protein</fullName>
    </submittedName>
</protein>
<dbReference type="AlphaFoldDB" id="B5WA58"/>
<dbReference type="Gene3D" id="2.30.30.40">
    <property type="entry name" value="SH3 Domains"/>
    <property type="match status" value="2"/>
</dbReference>
<evidence type="ECO:0000313" key="2">
    <source>
        <dbReference type="EMBL" id="EDZ91586.1"/>
    </source>
</evidence>
<dbReference type="InterPro" id="IPR052354">
    <property type="entry name" value="Cell_Wall_Dynamics_Protein"/>
</dbReference>
<reference evidence="2 3" key="1">
    <citation type="journal article" date="2011" name="Appl. Environ. Microbiol.">
        <title>Contribution of a Sodium Ion Gradient to Energy Conservation during Fermentation in the Cyanobacterium Arthrospira (Spirulina) maxima CS-328.</title>
        <authorList>
            <person name="Carrieri D."/>
            <person name="Ananyev G."/>
            <person name="Lenz O."/>
            <person name="Bryant D.A."/>
            <person name="Dismukes G.C."/>
        </authorList>
    </citation>
    <scope>NUCLEOTIDE SEQUENCE [LARGE SCALE GENOMIC DNA]</scope>
    <source>
        <strain evidence="2 3">CS-328</strain>
    </source>
</reference>
<proteinExistence type="predicted"/>
<feature type="domain" description="Peptidase C51" evidence="1">
    <location>
        <begin position="270"/>
        <end position="403"/>
    </location>
</feature>
<evidence type="ECO:0000313" key="3">
    <source>
        <dbReference type="Proteomes" id="UP000004061"/>
    </source>
</evidence>
<dbReference type="PANTHER" id="PTHR34408:SF1">
    <property type="entry name" value="GLYCOSYL HYDROLASE FAMILY 19 DOMAIN-CONTAINING PROTEIN HI_1415"/>
    <property type="match status" value="1"/>
</dbReference>
<dbReference type="PANTHER" id="PTHR34408">
    <property type="entry name" value="FAMILY PROTEIN, PUTATIVE-RELATED"/>
    <property type="match status" value="1"/>
</dbReference>
<dbReference type="InterPro" id="IPR038765">
    <property type="entry name" value="Papain-like_cys_pep_sf"/>
</dbReference>
<evidence type="ECO:0000259" key="1">
    <source>
        <dbReference type="PROSITE" id="PS50911"/>
    </source>
</evidence>
<dbReference type="Pfam" id="PF05257">
    <property type="entry name" value="CHAP"/>
    <property type="match status" value="1"/>
</dbReference>
<dbReference type="PROSITE" id="PS50911">
    <property type="entry name" value="CHAP"/>
    <property type="match status" value="1"/>
</dbReference>
<dbReference type="EMBL" id="ABYK01000115">
    <property type="protein sequence ID" value="EDZ91586.1"/>
    <property type="molecule type" value="Genomic_DNA"/>
</dbReference>
<name>B5WA58_LIMMA</name>
<organism evidence="2 3">
    <name type="scientific">Limnospira maxima CS-328</name>
    <dbReference type="NCBI Taxonomy" id="513049"/>
    <lineage>
        <taxon>Bacteria</taxon>
        <taxon>Bacillati</taxon>
        <taxon>Cyanobacteriota</taxon>
        <taxon>Cyanophyceae</taxon>
        <taxon>Oscillatoriophycideae</taxon>
        <taxon>Oscillatoriales</taxon>
        <taxon>Sirenicapillariaceae</taxon>
        <taxon>Limnospira</taxon>
    </lineage>
</organism>
<dbReference type="RefSeq" id="WP_006670946.1">
    <property type="nucleotide sequence ID" value="NZ_ABYK01000115.1"/>
</dbReference>
<dbReference type="InterPro" id="IPR007921">
    <property type="entry name" value="CHAP_dom"/>
</dbReference>
<keyword evidence="3" id="KW-1185">Reference proteome</keyword>
<dbReference type="Proteomes" id="UP000004061">
    <property type="component" value="Unassembled WGS sequence"/>
</dbReference>
<dbReference type="SUPFAM" id="SSF54001">
    <property type="entry name" value="Cysteine proteinases"/>
    <property type="match status" value="1"/>
</dbReference>
<accession>B5WA58</accession>